<dbReference type="OrthoDB" id="10250354at2759"/>
<reference evidence="3 4" key="1">
    <citation type="submission" date="2019-11" db="EMBL/GenBank/DDBJ databases">
        <title>Whole genome sequence of Oryza granulata.</title>
        <authorList>
            <person name="Li W."/>
        </authorList>
    </citation>
    <scope>NUCLEOTIDE SEQUENCE [LARGE SCALE GENOMIC DNA]</scope>
    <source>
        <strain evidence="4">cv. Menghai</strain>
        <tissue evidence="3">Leaf</tissue>
    </source>
</reference>
<feature type="domain" description="J" evidence="2">
    <location>
        <begin position="69"/>
        <end position="133"/>
    </location>
</feature>
<feature type="compositionally biased region" description="Pro residues" evidence="1">
    <location>
        <begin position="260"/>
        <end position="277"/>
    </location>
</feature>
<dbReference type="PANTHER" id="PTHR44137">
    <property type="entry name" value="BNAC03G44070D PROTEIN"/>
    <property type="match status" value="1"/>
</dbReference>
<evidence type="ECO:0000313" key="3">
    <source>
        <dbReference type="EMBL" id="KAF0912390.1"/>
    </source>
</evidence>
<dbReference type="PANTHER" id="PTHR44137:SF16">
    <property type="entry name" value="OS03G0837400 PROTEIN"/>
    <property type="match status" value="1"/>
</dbReference>
<dbReference type="SUPFAM" id="SSF46565">
    <property type="entry name" value="Chaperone J-domain"/>
    <property type="match status" value="1"/>
</dbReference>
<dbReference type="SMART" id="SM00271">
    <property type="entry name" value="DnaJ"/>
    <property type="match status" value="1"/>
</dbReference>
<dbReference type="GO" id="GO:0005783">
    <property type="term" value="C:endoplasmic reticulum"/>
    <property type="evidence" value="ECO:0007669"/>
    <property type="project" value="UniProtKB-ARBA"/>
</dbReference>
<dbReference type="PROSITE" id="PS50076">
    <property type="entry name" value="DNAJ_2"/>
    <property type="match status" value="1"/>
</dbReference>
<gene>
    <name evidence="3" type="ORF">E2562_014038</name>
</gene>
<dbReference type="Gene3D" id="1.10.287.110">
    <property type="entry name" value="DnaJ domain"/>
    <property type="match status" value="1"/>
</dbReference>
<protein>
    <recommendedName>
        <fullName evidence="2">J domain-containing protein</fullName>
    </recommendedName>
</protein>
<proteinExistence type="predicted"/>
<dbReference type="InterPro" id="IPR036869">
    <property type="entry name" value="J_dom_sf"/>
</dbReference>
<name>A0A6G1DIS8_9ORYZ</name>
<organism evidence="3 4">
    <name type="scientific">Oryza meyeriana var. granulata</name>
    <dbReference type="NCBI Taxonomy" id="110450"/>
    <lineage>
        <taxon>Eukaryota</taxon>
        <taxon>Viridiplantae</taxon>
        <taxon>Streptophyta</taxon>
        <taxon>Embryophyta</taxon>
        <taxon>Tracheophyta</taxon>
        <taxon>Spermatophyta</taxon>
        <taxon>Magnoliopsida</taxon>
        <taxon>Liliopsida</taxon>
        <taxon>Poales</taxon>
        <taxon>Poaceae</taxon>
        <taxon>BOP clade</taxon>
        <taxon>Oryzoideae</taxon>
        <taxon>Oryzeae</taxon>
        <taxon>Oryzinae</taxon>
        <taxon>Oryza</taxon>
        <taxon>Oryza meyeriana</taxon>
    </lineage>
</organism>
<feature type="region of interest" description="Disordered" evidence="1">
    <location>
        <begin position="258"/>
        <end position="290"/>
    </location>
</feature>
<feature type="region of interest" description="Disordered" evidence="1">
    <location>
        <begin position="187"/>
        <end position="222"/>
    </location>
</feature>
<sequence length="396" mass="43098">MATGRNDEAAEKAFRLAENLFLANDIAGALRAAREAQRLSQALPGLANAVTAYEVHAAAAATSRASGRNWYAVLAVGDRSATTSSGSVTHESLKQQYRRLCLVLHPERNRSAAADGAFKLLRQAWGELSLRHRPGARPVSRPPPATAQASNWQHCRHCGWSSVTVVDDEDVSGMNCVNCNQWVSMPRQSRPPPAGGAPPPPQPPPPRQRERRPPPATAQASNWQHCRHCGWSSVTVVDDEDVSGMNCVNCNQWVSMPRQSRPPPAGGAPPPPQPPPPRQRETRPPPATAQASNWQHCRHCGWSSVTVVDDEDVSGMNCVNCNQWVSMPPPPPPPPPPPSSEFPCPGHCTRCGAKFTDMVSVGTWLFECAPCYTIAIVHVKSPYLATTEYSHTYRHI</sequence>
<keyword evidence="4" id="KW-1185">Reference proteome</keyword>
<dbReference type="CDD" id="cd06257">
    <property type="entry name" value="DnaJ"/>
    <property type="match status" value="1"/>
</dbReference>
<evidence type="ECO:0000256" key="1">
    <source>
        <dbReference type="SAM" id="MobiDB-lite"/>
    </source>
</evidence>
<evidence type="ECO:0000259" key="2">
    <source>
        <dbReference type="PROSITE" id="PS50076"/>
    </source>
</evidence>
<evidence type="ECO:0000313" key="4">
    <source>
        <dbReference type="Proteomes" id="UP000479710"/>
    </source>
</evidence>
<dbReference type="AlphaFoldDB" id="A0A6G1DIS8"/>
<dbReference type="InterPro" id="IPR001623">
    <property type="entry name" value="DnaJ_domain"/>
</dbReference>
<dbReference type="Pfam" id="PF00226">
    <property type="entry name" value="DnaJ"/>
    <property type="match status" value="1"/>
</dbReference>
<feature type="compositionally biased region" description="Pro residues" evidence="1">
    <location>
        <begin position="189"/>
        <end position="206"/>
    </location>
</feature>
<comment type="caution">
    <text evidence="3">The sequence shown here is derived from an EMBL/GenBank/DDBJ whole genome shotgun (WGS) entry which is preliminary data.</text>
</comment>
<accession>A0A6G1DIS8</accession>
<dbReference type="Proteomes" id="UP000479710">
    <property type="component" value="Unassembled WGS sequence"/>
</dbReference>
<dbReference type="EMBL" id="SPHZ02000006">
    <property type="protein sequence ID" value="KAF0912390.1"/>
    <property type="molecule type" value="Genomic_DNA"/>
</dbReference>